<reference evidence="3" key="1">
    <citation type="journal article" date="2019" name="Int. J. Syst. Evol. Microbiol.">
        <title>The Global Catalogue of Microorganisms (GCM) 10K type strain sequencing project: providing services to taxonomists for standard genome sequencing and annotation.</title>
        <authorList>
            <consortium name="The Broad Institute Genomics Platform"/>
            <consortium name="The Broad Institute Genome Sequencing Center for Infectious Disease"/>
            <person name="Wu L."/>
            <person name="Ma J."/>
        </authorList>
    </citation>
    <scope>NUCLEOTIDE SEQUENCE [LARGE SCALE GENOMIC DNA]</scope>
    <source>
        <strain evidence="3">JCM 4505</strain>
    </source>
</reference>
<keyword evidence="3" id="KW-1185">Reference proteome</keyword>
<proteinExistence type="predicted"/>
<feature type="chain" id="PRO_5045471768" description="Secreted protein" evidence="1">
    <location>
        <begin position="34"/>
        <end position="82"/>
    </location>
</feature>
<sequence length="82" mass="8842">MRFTMPRTSPRRLAAALCAAAALVAVSSTAASAEEYRIYGGSYAGYAQCNQAGSLTVGLGLYSRYECNPNDNSSRYALWYVD</sequence>
<name>A0ABP3FQZ8_9ACTN</name>
<accession>A0ABP3FQZ8</accession>
<dbReference type="EMBL" id="BAAABV010000030">
    <property type="protein sequence ID" value="GAA0321592.1"/>
    <property type="molecule type" value="Genomic_DNA"/>
</dbReference>
<protein>
    <recommendedName>
        <fullName evidence="4">Secreted protein</fullName>
    </recommendedName>
</protein>
<keyword evidence="1" id="KW-0732">Signal</keyword>
<dbReference type="Proteomes" id="UP001501867">
    <property type="component" value="Unassembled WGS sequence"/>
</dbReference>
<evidence type="ECO:0000313" key="2">
    <source>
        <dbReference type="EMBL" id="GAA0321592.1"/>
    </source>
</evidence>
<gene>
    <name evidence="2" type="ORF">GCM10010302_70950</name>
</gene>
<organism evidence="2 3">
    <name type="scientific">Streptomyces polychromogenes</name>
    <dbReference type="NCBI Taxonomy" id="67342"/>
    <lineage>
        <taxon>Bacteria</taxon>
        <taxon>Bacillati</taxon>
        <taxon>Actinomycetota</taxon>
        <taxon>Actinomycetes</taxon>
        <taxon>Kitasatosporales</taxon>
        <taxon>Streptomycetaceae</taxon>
        <taxon>Streptomyces</taxon>
    </lineage>
</organism>
<dbReference type="RefSeq" id="WP_344168851.1">
    <property type="nucleotide sequence ID" value="NZ_BAAABV010000030.1"/>
</dbReference>
<feature type="signal peptide" evidence="1">
    <location>
        <begin position="1"/>
        <end position="33"/>
    </location>
</feature>
<evidence type="ECO:0000256" key="1">
    <source>
        <dbReference type="SAM" id="SignalP"/>
    </source>
</evidence>
<evidence type="ECO:0000313" key="3">
    <source>
        <dbReference type="Proteomes" id="UP001501867"/>
    </source>
</evidence>
<comment type="caution">
    <text evidence="2">The sequence shown here is derived from an EMBL/GenBank/DDBJ whole genome shotgun (WGS) entry which is preliminary data.</text>
</comment>
<evidence type="ECO:0008006" key="4">
    <source>
        <dbReference type="Google" id="ProtNLM"/>
    </source>
</evidence>